<feature type="domain" description="KANL2-like probable zinc-finger" evidence="4">
    <location>
        <begin position="137"/>
        <end position="199"/>
    </location>
</feature>
<proteinExistence type="predicted"/>
<reference evidence="5" key="2">
    <citation type="submission" date="2021-02" db="EMBL/GenBank/DDBJ databases">
        <authorList>
            <person name="Kimball J.A."/>
            <person name="Haas M.W."/>
            <person name="Macchietto M."/>
            <person name="Kono T."/>
            <person name="Duquette J."/>
            <person name="Shao M."/>
        </authorList>
    </citation>
    <scope>NUCLEOTIDE SEQUENCE</scope>
    <source>
        <tissue evidence="5">Fresh leaf tissue</tissue>
    </source>
</reference>
<dbReference type="GO" id="GO:0005634">
    <property type="term" value="C:nucleus"/>
    <property type="evidence" value="ECO:0007669"/>
    <property type="project" value="UniProtKB-SubCell"/>
</dbReference>
<feature type="compositionally biased region" description="Polar residues" evidence="3">
    <location>
        <begin position="1"/>
        <end position="11"/>
    </location>
</feature>
<accession>A0A8J5SRU1</accession>
<feature type="region of interest" description="Disordered" evidence="3">
    <location>
        <begin position="100"/>
        <end position="120"/>
    </location>
</feature>
<reference evidence="5" key="1">
    <citation type="journal article" date="2021" name="bioRxiv">
        <title>Whole Genome Assembly and Annotation of Northern Wild Rice, Zizania palustris L., Supports a Whole Genome Duplication in the Zizania Genus.</title>
        <authorList>
            <person name="Haas M."/>
            <person name="Kono T."/>
            <person name="Macchietto M."/>
            <person name="Millas R."/>
            <person name="McGilp L."/>
            <person name="Shao M."/>
            <person name="Duquette J."/>
            <person name="Hirsch C.N."/>
            <person name="Kimball J."/>
        </authorList>
    </citation>
    <scope>NUCLEOTIDE SEQUENCE</scope>
    <source>
        <tissue evidence="5">Fresh leaf tissue</tissue>
    </source>
</reference>
<keyword evidence="2" id="KW-0539">Nucleus</keyword>
<dbReference type="PANTHER" id="PTHR13453">
    <property type="entry name" value="KAT8 REGULATORY NSL COMPLEX SUBUNIT 2"/>
    <property type="match status" value="1"/>
</dbReference>
<evidence type="ECO:0000259" key="4">
    <source>
        <dbReference type="Pfam" id="PF13891"/>
    </source>
</evidence>
<dbReference type="InterPro" id="IPR025927">
    <property type="entry name" value="Znf_KANL2-like"/>
</dbReference>
<name>A0A8J5SRU1_ZIZPA</name>
<protein>
    <recommendedName>
        <fullName evidence="4">KANL2-like probable zinc-finger domain-containing protein</fullName>
    </recommendedName>
</protein>
<gene>
    <name evidence="5" type="ORF">GUJ93_ZPchr0005g15551</name>
</gene>
<dbReference type="Pfam" id="PF13891">
    <property type="entry name" value="zf-C3HC3H_KANSL2"/>
    <property type="match status" value="1"/>
</dbReference>
<evidence type="ECO:0000313" key="5">
    <source>
        <dbReference type="EMBL" id="KAG8067763.1"/>
    </source>
</evidence>
<organism evidence="5 6">
    <name type="scientific">Zizania palustris</name>
    <name type="common">Northern wild rice</name>
    <dbReference type="NCBI Taxonomy" id="103762"/>
    <lineage>
        <taxon>Eukaryota</taxon>
        <taxon>Viridiplantae</taxon>
        <taxon>Streptophyta</taxon>
        <taxon>Embryophyta</taxon>
        <taxon>Tracheophyta</taxon>
        <taxon>Spermatophyta</taxon>
        <taxon>Magnoliopsida</taxon>
        <taxon>Liliopsida</taxon>
        <taxon>Poales</taxon>
        <taxon>Poaceae</taxon>
        <taxon>BOP clade</taxon>
        <taxon>Oryzoideae</taxon>
        <taxon>Oryzeae</taxon>
        <taxon>Zizaniinae</taxon>
        <taxon>Zizania</taxon>
    </lineage>
</organism>
<evidence type="ECO:0000256" key="2">
    <source>
        <dbReference type="ARBA" id="ARBA00023242"/>
    </source>
</evidence>
<dbReference type="Proteomes" id="UP000729402">
    <property type="component" value="Unassembled WGS sequence"/>
</dbReference>
<dbReference type="OrthoDB" id="677315at2759"/>
<comment type="caution">
    <text evidence="5">The sequence shown here is derived from an EMBL/GenBank/DDBJ whole genome shotgun (WGS) entry which is preliminary data.</text>
</comment>
<evidence type="ECO:0000256" key="1">
    <source>
        <dbReference type="ARBA" id="ARBA00004123"/>
    </source>
</evidence>
<dbReference type="PANTHER" id="PTHR13453:SF5">
    <property type="entry name" value="KAT8 REGULATORY NSL COMPLEX SUBUNIT 2"/>
    <property type="match status" value="1"/>
</dbReference>
<dbReference type="GO" id="GO:0044545">
    <property type="term" value="C:NSL complex"/>
    <property type="evidence" value="ECO:0007669"/>
    <property type="project" value="TreeGrafter"/>
</dbReference>
<dbReference type="AlphaFoldDB" id="A0A8J5SRU1"/>
<comment type="subcellular location">
    <subcellularLocation>
        <location evidence="1">Nucleus</location>
    </subcellularLocation>
</comment>
<dbReference type="EMBL" id="JAAALK010000284">
    <property type="protein sequence ID" value="KAG8067763.1"/>
    <property type="molecule type" value="Genomic_DNA"/>
</dbReference>
<evidence type="ECO:0000256" key="3">
    <source>
        <dbReference type="SAM" id="MobiDB-lite"/>
    </source>
</evidence>
<feature type="region of interest" description="Disordered" evidence="3">
    <location>
        <begin position="1"/>
        <end position="50"/>
    </location>
</feature>
<dbReference type="InterPro" id="IPR026316">
    <property type="entry name" value="NSL2"/>
</dbReference>
<sequence>MASSRAPTTENPAAEGFGAVQPTAAAAEGPEGEARNPTVPREPLSPEMEATAEALTREEVLRRRRRRAVRLLASYRRWYWALAEELRARHRKYVWELGRSPLEDEQPPPPPPSASGMGGEMVLRPASAAVPRRKKCGFAGCKVRAMAMAKFCHSHILSDPNQALYKGCAFVIKSGAQIGQITCSRPILKASVPSLCNVHLQRTQKYIAQAYKKVGFNPPPTGKISPNFSLLVAECVHQIQAKRRESVSAAQKICPKDGKVDIQSQSRTDPGPVRAEGLLLRWPYCVIQRQWTSSRKSCSPDWPRCASTAQQGTSSGIHRQNQRRIRTGRARCRRTYPFEVVSIFMDDFSSTKRNIIGHVSGWLLSDSRDDKIDDFVQETEMTRFWPLGRREKPSIAEVLPKNVDLKTKHHCPEKHETDDRLADMITRSSVASGLLLALPKRRVPSESFCSLHARSSFS</sequence>
<keyword evidence="6" id="KW-1185">Reference proteome</keyword>
<evidence type="ECO:0000313" key="6">
    <source>
        <dbReference type="Proteomes" id="UP000729402"/>
    </source>
</evidence>